<proteinExistence type="predicted"/>
<name>A0A8S9ZKI4_9BILA</name>
<keyword evidence="2" id="KW-1185">Reference proteome</keyword>
<feature type="non-terminal residue" evidence="1">
    <location>
        <position position="194"/>
    </location>
</feature>
<comment type="caution">
    <text evidence="1">The sequence shown here is derived from an EMBL/GenBank/DDBJ whole genome shotgun (WGS) entry which is preliminary data.</text>
</comment>
<gene>
    <name evidence="1" type="ORF">Mgra_00006961</name>
</gene>
<evidence type="ECO:0000313" key="2">
    <source>
        <dbReference type="Proteomes" id="UP000605970"/>
    </source>
</evidence>
<protein>
    <submittedName>
        <fullName evidence="1">Uncharacterized protein</fullName>
    </submittedName>
</protein>
<reference evidence="1" key="1">
    <citation type="journal article" date="2020" name="Ecol. Evol.">
        <title>Genome structure and content of the rice root-knot nematode (Meloidogyne graminicola).</title>
        <authorList>
            <person name="Phan N.T."/>
            <person name="Danchin E.G.J."/>
            <person name="Klopp C."/>
            <person name="Perfus-Barbeoch L."/>
            <person name="Kozlowski D.K."/>
            <person name="Koutsovoulos G.D."/>
            <person name="Lopez-Roques C."/>
            <person name="Bouchez O."/>
            <person name="Zahm M."/>
            <person name="Besnard G."/>
            <person name="Bellafiore S."/>
        </authorList>
    </citation>
    <scope>NUCLEOTIDE SEQUENCE</scope>
    <source>
        <strain evidence="1">VN-18</strain>
    </source>
</reference>
<evidence type="ECO:0000313" key="1">
    <source>
        <dbReference type="EMBL" id="KAF7633653.1"/>
    </source>
</evidence>
<sequence>MLTIVPFLFKAFETKKQIINKTPEKKSKQKMLISFNPIKFSLNTVLKQICKKKISEIITFEELKEFFKKVELLNRTEIEREMNIIQIELLFENYTDLKILKEKDIIIPMNEYTKMTEEQIKEYSLEDQYFWLFNKNKEFRNILEKKIIYEKKLIETKKEIDNMKETLIMPIFLEEEKEFIKEIIRNVLHLINLL</sequence>
<dbReference type="EMBL" id="JABEBT010000072">
    <property type="protein sequence ID" value="KAF7633653.1"/>
    <property type="molecule type" value="Genomic_DNA"/>
</dbReference>
<accession>A0A8S9ZKI4</accession>
<organism evidence="1 2">
    <name type="scientific">Meloidogyne graminicola</name>
    <dbReference type="NCBI Taxonomy" id="189291"/>
    <lineage>
        <taxon>Eukaryota</taxon>
        <taxon>Metazoa</taxon>
        <taxon>Ecdysozoa</taxon>
        <taxon>Nematoda</taxon>
        <taxon>Chromadorea</taxon>
        <taxon>Rhabditida</taxon>
        <taxon>Tylenchina</taxon>
        <taxon>Tylenchomorpha</taxon>
        <taxon>Tylenchoidea</taxon>
        <taxon>Meloidogynidae</taxon>
        <taxon>Meloidogyninae</taxon>
        <taxon>Meloidogyne</taxon>
    </lineage>
</organism>
<dbReference type="OrthoDB" id="5908780at2759"/>
<dbReference type="AlphaFoldDB" id="A0A8S9ZKI4"/>
<dbReference type="Proteomes" id="UP000605970">
    <property type="component" value="Unassembled WGS sequence"/>
</dbReference>